<protein>
    <submittedName>
        <fullName evidence="2">Uncharacterized protein</fullName>
    </submittedName>
</protein>
<evidence type="ECO:0000313" key="3">
    <source>
        <dbReference type="Proteomes" id="UP000639775"/>
    </source>
</evidence>
<evidence type="ECO:0000256" key="1">
    <source>
        <dbReference type="SAM" id="Phobius"/>
    </source>
</evidence>
<dbReference type="RefSeq" id="WP_167194893.1">
    <property type="nucleotide sequence ID" value="NZ_JAAORB010000009.1"/>
</dbReference>
<keyword evidence="1" id="KW-0472">Membrane</keyword>
<organism evidence="2 3">
    <name type="scientific">Roseovarius gahaiensis</name>
    <dbReference type="NCBI Taxonomy" id="2716691"/>
    <lineage>
        <taxon>Bacteria</taxon>
        <taxon>Pseudomonadati</taxon>
        <taxon>Pseudomonadota</taxon>
        <taxon>Alphaproteobacteria</taxon>
        <taxon>Rhodobacterales</taxon>
        <taxon>Roseobacteraceae</taxon>
        <taxon>Roseovarius</taxon>
    </lineage>
</organism>
<sequence>MVSEKVRQERAEQLRVGLEAVKRLEGRKAPMREWSVMANHVFHIDREDGLEDESTAEFYEFTEIQKNRFLAHAREDAAFAVYAAHDAYQEICRARKLVTVSLLLNVVVLCLLSYELIG</sequence>
<dbReference type="EMBL" id="JAAORB010000009">
    <property type="protein sequence ID" value="NHQ74188.1"/>
    <property type="molecule type" value="Genomic_DNA"/>
</dbReference>
<dbReference type="AlphaFoldDB" id="A0A967BGC4"/>
<feature type="transmembrane region" description="Helical" evidence="1">
    <location>
        <begin position="97"/>
        <end position="117"/>
    </location>
</feature>
<keyword evidence="1" id="KW-0812">Transmembrane</keyword>
<reference evidence="2" key="1">
    <citation type="submission" date="2020-03" db="EMBL/GenBank/DDBJ databases">
        <title>Roseovarius gahaiensis sp. nov., isolated from Gahai Saline Lake, China.</title>
        <authorList>
            <person name="Sun X."/>
        </authorList>
    </citation>
    <scope>NUCLEOTIDE SEQUENCE</scope>
    <source>
        <strain evidence="2">GH877</strain>
    </source>
</reference>
<accession>A0A967BGC4</accession>
<keyword evidence="3" id="KW-1185">Reference proteome</keyword>
<comment type="caution">
    <text evidence="2">The sequence shown here is derived from an EMBL/GenBank/DDBJ whole genome shotgun (WGS) entry which is preliminary data.</text>
</comment>
<name>A0A967BGC4_9RHOB</name>
<dbReference type="Proteomes" id="UP000639775">
    <property type="component" value="Unassembled WGS sequence"/>
</dbReference>
<evidence type="ECO:0000313" key="2">
    <source>
        <dbReference type="EMBL" id="NHQ74188.1"/>
    </source>
</evidence>
<gene>
    <name evidence="2" type="ORF">HAT86_06880</name>
</gene>
<keyword evidence="1" id="KW-1133">Transmembrane helix</keyword>
<proteinExistence type="predicted"/>